<dbReference type="InterPro" id="IPR001647">
    <property type="entry name" value="HTH_TetR"/>
</dbReference>
<dbReference type="InterPro" id="IPR009057">
    <property type="entry name" value="Homeodomain-like_sf"/>
</dbReference>
<evidence type="ECO:0000313" key="5">
    <source>
        <dbReference type="Proteomes" id="UP000256838"/>
    </source>
</evidence>
<feature type="DNA-binding region" description="H-T-H motif" evidence="2">
    <location>
        <begin position="33"/>
        <end position="52"/>
    </location>
</feature>
<dbReference type="Proteomes" id="UP000256838">
    <property type="component" value="Unassembled WGS sequence"/>
</dbReference>
<keyword evidence="1 2" id="KW-0238">DNA-binding</keyword>
<sequence>MEHTNADEARGSPERWLECAYECLLEGGVESVRILPLAKKLNLSRTSFYWFFKDREALLDALLNRWKSKNTDNWIRQTEAYAESVCEAVLNVFDCWFDDSIFDSRHEAAIRSWAQQSPAIADEIADADAKRIGALTRLFERFGYEPLTADVRARAMYLVQLGYVSMKTREEMPERMMRIAEYVEIFTGRRAKNRELQRFFARRGVPEFQYSRVD</sequence>
<evidence type="ECO:0000313" key="4">
    <source>
        <dbReference type="EMBL" id="RDU96629.1"/>
    </source>
</evidence>
<dbReference type="GO" id="GO:0003677">
    <property type="term" value="F:DNA binding"/>
    <property type="evidence" value="ECO:0007669"/>
    <property type="project" value="UniProtKB-UniRule"/>
</dbReference>
<dbReference type="SUPFAM" id="SSF46689">
    <property type="entry name" value="Homeodomain-like"/>
    <property type="match status" value="1"/>
</dbReference>
<dbReference type="Pfam" id="PF00440">
    <property type="entry name" value="TetR_N"/>
    <property type="match status" value="1"/>
</dbReference>
<dbReference type="EMBL" id="QRGA01000014">
    <property type="protein sequence ID" value="RDU96629.1"/>
    <property type="molecule type" value="Genomic_DNA"/>
</dbReference>
<proteinExistence type="predicted"/>
<dbReference type="OrthoDB" id="9798857at2"/>
<accession>A0A3D8JU54</accession>
<name>A0A3D8JU54_9BURK</name>
<evidence type="ECO:0000259" key="3">
    <source>
        <dbReference type="PROSITE" id="PS50977"/>
    </source>
</evidence>
<dbReference type="Gene3D" id="1.10.357.10">
    <property type="entry name" value="Tetracycline Repressor, domain 2"/>
    <property type="match status" value="1"/>
</dbReference>
<comment type="caution">
    <text evidence="4">The sequence shown here is derived from an EMBL/GenBank/DDBJ whole genome shotgun (WGS) entry which is preliminary data.</text>
</comment>
<evidence type="ECO:0000256" key="2">
    <source>
        <dbReference type="PROSITE-ProRule" id="PRU00335"/>
    </source>
</evidence>
<reference evidence="4 5" key="1">
    <citation type="submission" date="2018-08" db="EMBL/GenBank/DDBJ databases">
        <title>Paraburkholderia sp. DHOM06 isolated from forest soil.</title>
        <authorList>
            <person name="Gao Z.-H."/>
            <person name="Qiu L.-H."/>
        </authorList>
    </citation>
    <scope>NUCLEOTIDE SEQUENCE [LARGE SCALE GENOMIC DNA]</scope>
    <source>
        <strain evidence="4 5">DHOM06</strain>
    </source>
</reference>
<feature type="domain" description="HTH tetR-type" evidence="3">
    <location>
        <begin position="10"/>
        <end position="70"/>
    </location>
</feature>
<dbReference type="AlphaFoldDB" id="A0A3D8JU54"/>
<gene>
    <name evidence="4" type="ORF">DWV00_23300</name>
</gene>
<evidence type="ECO:0000256" key="1">
    <source>
        <dbReference type="ARBA" id="ARBA00023125"/>
    </source>
</evidence>
<protein>
    <submittedName>
        <fullName evidence="4">TetR/AcrR family transcriptional regulator</fullName>
    </submittedName>
</protein>
<dbReference type="PROSITE" id="PS50977">
    <property type="entry name" value="HTH_TETR_2"/>
    <property type="match status" value="1"/>
</dbReference>
<organism evidence="4 5">
    <name type="scientific">Trinickia dinghuensis</name>
    <dbReference type="NCBI Taxonomy" id="2291023"/>
    <lineage>
        <taxon>Bacteria</taxon>
        <taxon>Pseudomonadati</taxon>
        <taxon>Pseudomonadota</taxon>
        <taxon>Betaproteobacteria</taxon>
        <taxon>Burkholderiales</taxon>
        <taxon>Burkholderiaceae</taxon>
        <taxon>Trinickia</taxon>
    </lineage>
</organism>
<keyword evidence="5" id="KW-1185">Reference proteome</keyword>